<name>A0AAN7B8H2_9PEZI</name>
<keyword evidence="1" id="KW-0732">Signal</keyword>
<evidence type="ECO:0000256" key="1">
    <source>
        <dbReference type="SAM" id="SignalP"/>
    </source>
</evidence>
<evidence type="ECO:0000313" key="3">
    <source>
        <dbReference type="Proteomes" id="UP001301769"/>
    </source>
</evidence>
<keyword evidence="3" id="KW-1185">Reference proteome</keyword>
<dbReference type="Proteomes" id="UP001301769">
    <property type="component" value="Unassembled WGS sequence"/>
</dbReference>
<sequence>MKFLALVLSLWVSLAAAGVVITPITQEQIVEKNEDDCYFGVTTPQGCGPLRSS</sequence>
<protein>
    <submittedName>
        <fullName evidence="2">Uncharacterized protein</fullName>
    </submittedName>
</protein>
<organism evidence="2 3">
    <name type="scientific">Rhypophila decipiens</name>
    <dbReference type="NCBI Taxonomy" id="261697"/>
    <lineage>
        <taxon>Eukaryota</taxon>
        <taxon>Fungi</taxon>
        <taxon>Dikarya</taxon>
        <taxon>Ascomycota</taxon>
        <taxon>Pezizomycotina</taxon>
        <taxon>Sordariomycetes</taxon>
        <taxon>Sordariomycetidae</taxon>
        <taxon>Sordariales</taxon>
        <taxon>Naviculisporaceae</taxon>
        <taxon>Rhypophila</taxon>
    </lineage>
</organism>
<comment type="caution">
    <text evidence="2">The sequence shown here is derived from an EMBL/GenBank/DDBJ whole genome shotgun (WGS) entry which is preliminary data.</text>
</comment>
<dbReference type="EMBL" id="MU858067">
    <property type="protein sequence ID" value="KAK4216606.1"/>
    <property type="molecule type" value="Genomic_DNA"/>
</dbReference>
<dbReference type="AlphaFoldDB" id="A0AAN7B8H2"/>
<reference evidence="2" key="2">
    <citation type="submission" date="2023-05" db="EMBL/GenBank/DDBJ databases">
        <authorList>
            <consortium name="Lawrence Berkeley National Laboratory"/>
            <person name="Steindorff A."/>
            <person name="Hensen N."/>
            <person name="Bonometti L."/>
            <person name="Westerberg I."/>
            <person name="Brannstrom I.O."/>
            <person name="Guillou S."/>
            <person name="Cros-Aarteil S."/>
            <person name="Calhoun S."/>
            <person name="Haridas S."/>
            <person name="Kuo A."/>
            <person name="Mondo S."/>
            <person name="Pangilinan J."/>
            <person name="Riley R."/>
            <person name="Labutti K."/>
            <person name="Andreopoulos B."/>
            <person name="Lipzen A."/>
            <person name="Chen C."/>
            <person name="Yanf M."/>
            <person name="Daum C."/>
            <person name="Ng V."/>
            <person name="Clum A."/>
            <person name="Ohm R."/>
            <person name="Martin F."/>
            <person name="Silar P."/>
            <person name="Natvig D."/>
            <person name="Lalanne C."/>
            <person name="Gautier V."/>
            <person name="Ament-Velasquez S.L."/>
            <person name="Kruys A."/>
            <person name="Hutchinson M.I."/>
            <person name="Powell A.J."/>
            <person name="Barry K."/>
            <person name="Miller A.N."/>
            <person name="Grigoriev I.V."/>
            <person name="Debuchy R."/>
            <person name="Gladieux P."/>
            <person name="Thoren M.H."/>
            <person name="Johannesson H."/>
        </authorList>
    </citation>
    <scope>NUCLEOTIDE SEQUENCE</scope>
    <source>
        <strain evidence="2">PSN293</strain>
    </source>
</reference>
<accession>A0AAN7B8H2</accession>
<feature type="chain" id="PRO_5042922950" evidence="1">
    <location>
        <begin position="18"/>
        <end position="53"/>
    </location>
</feature>
<proteinExistence type="predicted"/>
<feature type="signal peptide" evidence="1">
    <location>
        <begin position="1"/>
        <end position="17"/>
    </location>
</feature>
<evidence type="ECO:0000313" key="2">
    <source>
        <dbReference type="EMBL" id="KAK4216606.1"/>
    </source>
</evidence>
<reference evidence="2" key="1">
    <citation type="journal article" date="2023" name="Mol. Phylogenet. Evol.">
        <title>Genome-scale phylogeny and comparative genomics of the fungal order Sordariales.</title>
        <authorList>
            <person name="Hensen N."/>
            <person name="Bonometti L."/>
            <person name="Westerberg I."/>
            <person name="Brannstrom I.O."/>
            <person name="Guillou S."/>
            <person name="Cros-Aarteil S."/>
            <person name="Calhoun S."/>
            <person name="Haridas S."/>
            <person name="Kuo A."/>
            <person name="Mondo S."/>
            <person name="Pangilinan J."/>
            <person name="Riley R."/>
            <person name="LaButti K."/>
            <person name="Andreopoulos B."/>
            <person name="Lipzen A."/>
            <person name="Chen C."/>
            <person name="Yan M."/>
            <person name="Daum C."/>
            <person name="Ng V."/>
            <person name="Clum A."/>
            <person name="Steindorff A."/>
            <person name="Ohm R.A."/>
            <person name="Martin F."/>
            <person name="Silar P."/>
            <person name="Natvig D.O."/>
            <person name="Lalanne C."/>
            <person name="Gautier V."/>
            <person name="Ament-Velasquez S.L."/>
            <person name="Kruys A."/>
            <person name="Hutchinson M.I."/>
            <person name="Powell A.J."/>
            <person name="Barry K."/>
            <person name="Miller A.N."/>
            <person name="Grigoriev I.V."/>
            <person name="Debuchy R."/>
            <person name="Gladieux P."/>
            <person name="Hiltunen Thoren M."/>
            <person name="Johannesson H."/>
        </authorList>
    </citation>
    <scope>NUCLEOTIDE SEQUENCE</scope>
    <source>
        <strain evidence="2">PSN293</strain>
    </source>
</reference>
<gene>
    <name evidence="2" type="ORF">QBC37DRAFT_370893</name>
</gene>